<dbReference type="InterPro" id="IPR016181">
    <property type="entry name" value="Acyl_CoA_acyltransferase"/>
</dbReference>
<gene>
    <name evidence="2" type="ORF">D5018_20270</name>
</gene>
<dbReference type="Gene3D" id="3.40.630.30">
    <property type="match status" value="1"/>
</dbReference>
<keyword evidence="2" id="KW-0808">Transferase</keyword>
<dbReference type="SUPFAM" id="SSF55729">
    <property type="entry name" value="Acyl-CoA N-acyltransferases (Nat)"/>
    <property type="match status" value="1"/>
</dbReference>
<dbReference type="Pfam" id="PF00583">
    <property type="entry name" value="Acetyltransf_1"/>
    <property type="match status" value="1"/>
</dbReference>
<comment type="caution">
    <text evidence="2">The sequence shown here is derived from an EMBL/GenBank/DDBJ whole genome shotgun (WGS) entry which is preliminary data.</text>
</comment>
<dbReference type="EMBL" id="QZEI01000126">
    <property type="protein sequence ID" value="RLV57874.1"/>
    <property type="molecule type" value="Genomic_DNA"/>
</dbReference>
<evidence type="ECO:0000313" key="3">
    <source>
        <dbReference type="Proteomes" id="UP000281474"/>
    </source>
</evidence>
<protein>
    <submittedName>
        <fullName evidence="2">N-acetyltransferase</fullName>
    </submittedName>
</protein>
<dbReference type="PROSITE" id="PS51186">
    <property type="entry name" value="GNAT"/>
    <property type="match status" value="1"/>
</dbReference>
<organism evidence="2 3">
    <name type="scientific">Parashewanella curva</name>
    <dbReference type="NCBI Taxonomy" id="2338552"/>
    <lineage>
        <taxon>Bacteria</taxon>
        <taxon>Pseudomonadati</taxon>
        <taxon>Pseudomonadota</taxon>
        <taxon>Gammaproteobacteria</taxon>
        <taxon>Alteromonadales</taxon>
        <taxon>Shewanellaceae</taxon>
        <taxon>Parashewanella</taxon>
    </lineage>
</organism>
<dbReference type="RefSeq" id="WP_121840799.1">
    <property type="nucleotide sequence ID" value="NZ_ML014875.1"/>
</dbReference>
<name>A0A3L8PRM6_9GAMM</name>
<evidence type="ECO:0000313" key="2">
    <source>
        <dbReference type="EMBL" id="RLV57874.1"/>
    </source>
</evidence>
<dbReference type="Proteomes" id="UP000281474">
    <property type="component" value="Unassembled WGS sequence"/>
</dbReference>
<reference evidence="2 3" key="1">
    <citation type="submission" date="2018-09" db="EMBL/GenBank/DDBJ databases">
        <title>Phylogeny of the Shewanellaceae, and recommendation for two new genera, Pseudoshewanella and Parashewanella.</title>
        <authorList>
            <person name="Wang G."/>
        </authorList>
    </citation>
    <scope>NUCLEOTIDE SEQUENCE [LARGE SCALE GENOMIC DNA]</scope>
    <source>
        <strain evidence="2 3">C51</strain>
    </source>
</reference>
<evidence type="ECO:0000259" key="1">
    <source>
        <dbReference type="PROSITE" id="PS51186"/>
    </source>
</evidence>
<dbReference type="CDD" id="cd04301">
    <property type="entry name" value="NAT_SF"/>
    <property type="match status" value="1"/>
</dbReference>
<dbReference type="OrthoDB" id="6195612at2"/>
<dbReference type="InterPro" id="IPR000182">
    <property type="entry name" value="GNAT_dom"/>
</dbReference>
<proteinExistence type="predicted"/>
<dbReference type="GO" id="GO:0016747">
    <property type="term" value="F:acyltransferase activity, transferring groups other than amino-acyl groups"/>
    <property type="evidence" value="ECO:0007669"/>
    <property type="project" value="InterPro"/>
</dbReference>
<dbReference type="AlphaFoldDB" id="A0A3L8PRM6"/>
<accession>A0A3L8PRM6</accession>
<sequence>MDTQVIEKCRAVYLTAEDLRIAASILYNAYYDDPFFIEALGKDNEVSYQEKLRAAIREELHTLWKQEQALIGFFDGERMLGVACVMTQDVPLGEDRVWDWKLKMVLSAGWGSTQAIMKKDSHILQHLPNRHCGILQFIAVSPNEQNKGFGRTLVNAVLSWCDEQPDVDGIGVFVTKDAHYELFINTGFEQLSSININNVEGDLLFHRP</sequence>
<keyword evidence="3" id="KW-1185">Reference proteome</keyword>
<feature type="domain" description="N-acetyltransferase" evidence="1">
    <location>
        <begin position="50"/>
        <end position="208"/>
    </location>
</feature>